<dbReference type="InterPro" id="IPR005135">
    <property type="entry name" value="Endo/exonuclease/phosphatase"/>
</dbReference>
<feature type="binding site" evidence="6">
    <location>
        <position position="9"/>
    </location>
    <ligand>
        <name>Mg(2+)</name>
        <dbReference type="ChEBI" id="CHEBI:18420"/>
        <label>1</label>
    </ligand>
</feature>
<evidence type="ECO:0000256" key="3">
    <source>
        <dbReference type="ARBA" id="ARBA00022801"/>
    </source>
</evidence>
<evidence type="ECO:0000313" key="9">
    <source>
        <dbReference type="EMBL" id="ANP47701.1"/>
    </source>
</evidence>
<dbReference type="AlphaFoldDB" id="A0A1B1AMD4"/>
<sequence>MALKIAAWNVNSILARLPTALKVFEEVNADVWCLQEIKCEDPRFPRLEFEAMGFNIETFGQKSYNGVAILSKYRIEETIRGVPGLDHEHSRYIECVIAAPEGPVRAASIYAPNGNPIGTEKFEFKLKFMDALRAHLQSLLAHEERFVIAGDYNVIPREVDCHNPAVWTGDALFQPETRAAYRALLNLGLRDAYMQADAAAHRYTFWDYQAGAWQKDHGIRIDHLLLSPQAADQLDSVEIFKKARGLEKASDHVPIVATFH</sequence>
<feature type="binding site" evidence="6">
    <location>
        <position position="151"/>
    </location>
    <ligand>
        <name>Mg(2+)</name>
        <dbReference type="ChEBI" id="CHEBI:18420"/>
        <label>1</label>
    </ligand>
</feature>
<evidence type="ECO:0000313" key="10">
    <source>
        <dbReference type="Proteomes" id="UP000092498"/>
    </source>
</evidence>
<comment type="similarity">
    <text evidence="1">Belongs to the DNA repair enzymes AP/ExoA family.</text>
</comment>
<feature type="active site" description="Proton donor/acceptor" evidence="5">
    <location>
        <position position="151"/>
    </location>
</feature>
<keyword evidence="6" id="KW-0464">Manganese</keyword>
<name>A0A1B1AMD4_9PROT</name>
<accession>A0A1B1AMD4</accession>
<dbReference type="InParanoid" id="A0A1B1AMD4"/>
<reference evidence="9 10" key="1">
    <citation type="submission" date="2015-11" db="EMBL/GenBank/DDBJ databases">
        <title>Whole-Genome Sequence of Candidatus Oderbacter manganicum from the National Park Lower Oder Valley, Germany.</title>
        <authorList>
            <person name="Braun B."/>
            <person name="Liere K."/>
            <person name="Szewzyk U."/>
        </authorList>
    </citation>
    <scope>NUCLEOTIDE SEQUENCE [LARGE SCALE GENOMIC DNA]</scope>
    <source>
        <strain evidence="9 10">OTSz_A_272</strain>
    </source>
</reference>
<feature type="active site" evidence="5">
    <location>
        <position position="110"/>
    </location>
</feature>
<dbReference type="InterPro" id="IPR036691">
    <property type="entry name" value="Endo/exonu/phosph_ase_sf"/>
</dbReference>
<proteinExistence type="inferred from homology"/>
<dbReference type="InterPro" id="IPR037493">
    <property type="entry name" value="ExoIII-like"/>
</dbReference>
<keyword evidence="4 6" id="KW-0460">Magnesium</keyword>
<dbReference type="GO" id="GO:0046872">
    <property type="term" value="F:metal ion binding"/>
    <property type="evidence" value="ECO:0007669"/>
    <property type="project" value="UniProtKB-KW"/>
</dbReference>
<gene>
    <name evidence="9" type="ORF">ATE48_18235</name>
</gene>
<keyword evidence="3" id="KW-0378">Hydrolase</keyword>
<feature type="binding site" evidence="6">
    <location>
        <position position="36"/>
    </location>
    <ligand>
        <name>Mg(2+)</name>
        <dbReference type="ChEBI" id="CHEBI:18420"/>
        <label>1</label>
    </ligand>
</feature>
<evidence type="ECO:0000256" key="4">
    <source>
        <dbReference type="ARBA" id="ARBA00022842"/>
    </source>
</evidence>
<feature type="site" description="Interaction with DNA substrate" evidence="7">
    <location>
        <position position="252"/>
    </location>
</feature>
<feature type="domain" description="Endonuclease/exonuclease/phosphatase" evidence="8">
    <location>
        <begin position="7"/>
        <end position="252"/>
    </location>
</feature>
<dbReference type="PROSITE" id="PS51435">
    <property type="entry name" value="AP_NUCLEASE_F1_4"/>
    <property type="match status" value="1"/>
</dbReference>
<dbReference type="SUPFAM" id="SSF56219">
    <property type="entry name" value="DNase I-like"/>
    <property type="match status" value="1"/>
</dbReference>
<dbReference type="KEGG" id="cbot:ATE48_18235"/>
<organism evidence="9 10">
    <name type="scientific">Candidatus Viadribacter manganicus</name>
    <dbReference type="NCBI Taxonomy" id="1759059"/>
    <lineage>
        <taxon>Bacteria</taxon>
        <taxon>Pseudomonadati</taxon>
        <taxon>Pseudomonadota</taxon>
        <taxon>Alphaproteobacteria</taxon>
        <taxon>Hyphomonadales</taxon>
        <taxon>Hyphomonadaceae</taxon>
        <taxon>Candidatus Viadribacter</taxon>
    </lineage>
</organism>
<feature type="binding site" evidence="6">
    <location>
        <position position="153"/>
    </location>
    <ligand>
        <name>Mg(2+)</name>
        <dbReference type="ChEBI" id="CHEBI:18420"/>
        <label>1</label>
    </ligand>
</feature>
<dbReference type="STRING" id="1759059.ATE48_18235"/>
<feature type="site" description="Important for catalytic activity" evidence="7">
    <location>
        <position position="222"/>
    </location>
</feature>
<dbReference type="Gene3D" id="3.60.10.10">
    <property type="entry name" value="Endonuclease/exonuclease/phosphatase"/>
    <property type="match status" value="1"/>
</dbReference>
<evidence type="ECO:0000256" key="6">
    <source>
        <dbReference type="PIRSR" id="PIRSR604808-2"/>
    </source>
</evidence>
<evidence type="ECO:0000256" key="1">
    <source>
        <dbReference type="ARBA" id="ARBA00007092"/>
    </source>
</evidence>
<dbReference type="GO" id="GO:0008311">
    <property type="term" value="F:double-stranded DNA 3'-5' DNA exonuclease activity"/>
    <property type="evidence" value="ECO:0007669"/>
    <property type="project" value="InterPro"/>
</dbReference>
<dbReference type="NCBIfam" id="TIGR00195">
    <property type="entry name" value="exoDNase_III"/>
    <property type="match status" value="1"/>
</dbReference>
<dbReference type="RefSeq" id="WP_066774091.1">
    <property type="nucleotide sequence ID" value="NZ_CP013244.1"/>
</dbReference>
<dbReference type="GO" id="GO:0006281">
    <property type="term" value="P:DNA repair"/>
    <property type="evidence" value="ECO:0007669"/>
    <property type="project" value="InterPro"/>
</dbReference>
<evidence type="ECO:0000259" key="8">
    <source>
        <dbReference type="Pfam" id="PF03372"/>
    </source>
</evidence>
<comment type="cofactor">
    <cofactor evidence="6">
        <name>Mg(2+)</name>
        <dbReference type="ChEBI" id="CHEBI:18420"/>
    </cofactor>
    <cofactor evidence="6">
        <name>Mn(2+)</name>
        <dbReference type="ChEBI" id="CHEBI:29035"/>
    </cofactor>
    <text evidence="6">Probably binds two magnesium or manganese ions per subunit.</text>
</comment>
<keyword evidence="10" id="KW-1185">Reference proteome</keyword>
<dbReference type="PANTHER" id="PTHR43250">
    <property type="entry name" value="EXODEOXYRIBONUCLEASE III"/>
    <property type="match status" value="1"/>
</dbReference>
<feature type="binding site" evidence="6">
    <location>
        <position position="251"/>
    </location>
    <ligand>
        <name>Mg(2+)</name>
        <dbReference type="ChEBI" id="CHEBI:18420"/>
        <label>1</label>
    </ligand>
</feature>
<protein>
    <submittedName>
        <fullName evidence="9">Exodeoxyribonuclease III</fullName>
    </submittedName>
</protein>
<evidence type="ECO:0000256" key="5">
    <source>
        <dbReference type="PIRSR" id="PIRSR604808-1"/>
    </source>
</evidence>
<feature type="site" description="Transition state stabilizer" evidence="7">
    <location>
        <position position="153"/>
    </location>
</feature>
<evidence type="ECO:0000256" key="7">
    <source>
        <dbReference type="PIRSR" id="PIRSR604808-3"/>
    </source>
</evidence>
<dbReference type="PANTHER" id="PTHR43250:SF2">
    <property type="entry name" value="EXODEOXYRIBONUCLEASE III"/>
    <property type="match status" value="1"/>
</dbReference>
<dbReference type="OrthoDB" id="9803914at2"/>
<dbReference type="EMBL" id="CP013244">
    <property type="protein sequence ID" value="ANP47701.1"/>
    <property type="molecule type" value="Genomic_DNA"/>
</dbReference>
<evidence type="ECO:0000256" key="2">
    <source>
        <dbReference type="ARBA" id="ARBA00022723"/>
    </source>
</evidence>
<dbReference type="Proteomes" id="UP000092498">
    <property type="component" value="Chromosome"/>
</dbReference>
<keyword evidence="2 6" id="KW-0479">Metal-binding</keyword>
<dbReference type="CDD" id="cd09086">
    <property type="entry name" value="ExoIII-like_AP-endo"/>
    <property type="match status" value="1"/>
</dbReference>
<dbReference type="FunCoup" id="A0A1B1AMD4">
    <property type="interactions" value="491"/>
</dbReference>
<dbReference type="InterPro" id="IPR004808">
    <property type="entry name" value="AP_endonuc_1"/>
</dbReference>
<feature type="active site" description="Proton acceptor" evidence="5">
    <location>
        <position position="252"/>
    </location>
</feature>
<feature type="binding site" evidence="6">
    <location>
        <position position="252"/>
    </location>
    <ligand>
        <name>Mg(2+)</name>
        <dbReference type="ChEBI" id="CHEBI:18420"/>
        <label>1</label>
    </ligand>
</feature>
<dbReference type="NCBIfam" id="TIGR00633">
    <property type="entry name" value="xth"/>
    <property type="match status" value="1"/>
</dbReference>
<dbReference type="Pfam" id="PF03372">
    <property type="entry name" value="Exo_endo_phos"/>
    <property type="match status" value="1"/>
</dbReference>